<name>A0ABS3QK44_9BACT</name>
<sequence>MALVPWLIAHLLLPLPADYKLVGTSSEEVPLASLPGVSAHLEFRRWEAPGGRALHVAYWQPRPTRDGGPMHIVAEWSAVVAGQRVRMYETDYFMGRKQRVLVTYLRVAAPEAQVTLYATGLSRAAFKTLLAYAQL</sequence>
<reference evidence="1 2" key="1">
    <citation type="submission" date="2021-03" db="EMBL/GenBank/DDBJ databases">
        <authorList>
            <person name="Kim M.K."/>
        </authorList>
    </citation>
    <scope>NUCLEOTIDE SEQUENCE [LARGE SCALE GENOMIC DNA]</scope>
    <source>
        <strain evidence="1 2">BT442</strain>
    </source>
</reference>
<organism evidence="1 2">
    <name type="scientific">Hymenobacter negativus</name>
    <dbReference type="NCBI Taxonomy" id="2795026"/>
    <lineage>
        <taxon>Bacteria</taxon>
        <taxon>Pseudomonadati</taxon>
        <taxon>Bacteroidota</taxon>
        <taxon>Cytophagia</taxon>
        <taxon>Cytophagales</taxon>
        <taxon>Hymenobacteraceae</taxon>
        <taxon>Hymenobacter</taxon>
    </lineage>
</organism>
<dbReference type="Proteomes" id="UP000664369">
    <property type="component" value="Unassembled WGS sequence"/>
</dbReference>
<comment type="caution">
    <text evidence="1">The sequence shown here is derived from an EMBL/GenBank/DDBJ whole genome shotgun (WGS) entry which is preliminary data.</text>
</comment>
<gene>
    <name evidence="1" type="ORF">J4E00_21275</name>
</gene>
<evidence type="ECO:0008006" key="3">
    <source>
        <dbReference type="Google" id="ProtNLM"/>
    </source>
</evidence>
<evidence type="ECO:0000313" key="1">
    <source>
        <dbReference type="EMBL" id="MBO2011612.1"/>
    </source>
</evidence>
<keyword evidence="2" id="KW-1185">Reference proteome</keyword>
<dbReference type="RefSeq" id="WP_208177306.1">
    <property type="nucleotide sequence ID" value="NZ_JAGETZ010000012.1"/>
</dbReference>
<dbReference type="EMBL" id="JAGETZ010000012">
    <property type="protein sequence ID" value="MBO2011612.1"/>
    <property type="molecule type" value="Genomic_DNA"/>
</dbReference>
<accession>A0ABS3QK44</accession>
<evidence type="ECO:0000313" key="2">
    <source>
        <dbReference type="Proteomes" id="UP000664369"/>
    </source>
</evidence>
<protein>
    <recommendedName>
        <fullName evidence="3">EpsI family protein</fullName>
    </recommendedName>
</protein>
<proteinExistence type="predicted"/>